<dbReference type="EMBL" id="PEYU01000060">
    <property type="protein sequence ID" value="PIS22306.1"/>
    <property type="molecule type" value="Genomic_DNA"/>
</dbReference>
<gene>
    <name evidence="1" type="ORF">COT50_02700</name>
</gene>
<proteinExistence type="predicted"/>
<accession>A0A2H0XBM1</accession>
<reference evidence="2" key="1">
    <citation type="submission" date="2017-09" db="EMBL/GenBank/DDBJ databases">
        <title>Depth-based differentiation of microbial function through sediment-hosted aquifers and enrichment of novel symbionts in the deep terrestrial subsurface.</title>
        <authorList>
            <person name="Probst A.J."/>
            <person name="Ladd B."/>
            <person name="Jarett J.K."/>
            <person name="Geller-Mcgrath D.E."/>
            <person name="Sieber C.M.K."/>
            <person name="Emerson J.B."/>
            <person name="Anantharaman K."/>
            <person name="Thomas B.C."/>
            <person name="Malmstrom R."/>
            <person name="Stieglmeier M."/>
            <person name="Klingl A."/>
            <person name="Woyke T."/>
            <person name="Ryan C.M."/>
            <person name="Banfield J.F."/>
        </authorList>
    </citation>
    <scope>NUCLEOTIDE SEQUENCE [LARGE SCALE GENOMIC DNA]</scope>
</reference>
<organism evidence="1 2">
    <name type="scientific">candidate division WWE3 bacterium CG08_land_8_20_14_0_20_41_10</name>
    <dbReference type="NCBI Taxonomy" id="1975085"/>
    <lineage>
        <taxon>Bacteria</taxon>
        <taxon>Katanobacteria</taxon>
    </lineage>
</organism>
<dbReference type="AlphaFoldDB" id="A0A2H0XBM1"/>
<protein>
    <submittedName>
        <fullName evidence="1">Uncharacterized protein</fullName>
    </submittedName>
</protein>
<comment type="caution">
    <text evidence="1">The sequence shown here is derived from an EMBL/GenBank/DDBJ whole genome shotgun (WGS) entry which is preliminary data.</text>
</comment>
<evidence type="ECO:0000313" key="2">
    <source>
        <dbReference type="Proteomes" id="UP000231252"/>
    </source>
</evidence>
<feature type="non-terminal residue" evidence="1">
    <location>
        <position position="1"/>
    </location>
</feature>
<name>A0A2H0XBM1_UNCKA</name>
<sequence>DYNLTNAQIKQSLKTGDEVEKKWLVGKILTHARFDDVWRYLSLKEVVSAFNNLRISSQTRKMWASALKVWGYNV</sequence>
<dbReference type="Proteomes" id="UP000231252">
    <property type="component" value="Unassembled WGS sequence"/>
</dbReference>
<evidence type="ECO:0000313" key="1">
    <source>
        <dbReference type="EMBL" id="PIS22306.1"/>
    </source>
</evidence>